<evidence type="ECO:0000256" key="14">
    <source>
        <dbReference type="RuleBase" id="RU369042"/>
    </source>
</evidence>
<evidence type="ECO:0000259" key="16">
    <source>
        <dbReference type="SMART" id="SM00891"/>
    </source>
</evidence>
<keyword evidence="9 14" id="KW-0378">Hydrolase</keyword>
<keyword evidence="7 14" id="KW-0227">DNA damage</keyword>
<dbReference type="GO" id="GO:0048476">
    <property type="term" value="C:Holliday junction resolvase complex"/>
    <property type="evidence" value="ECO:0007669"/>
    <property type="project" value="UniProtKB-UniRule"/>
</dbReference>
<dbReference type="InterPro" id="IPR042530">
    <property type="entry name" value="EME1/EME2_C"/>
</dbReference>
<protein>
    <recommendedName>
        <fullName evidence="14">Crossover junction endonuclease MUS81</fullName>
        <ecNumber evidence="14">3.1.22.-</ecNumber>
    </recommendedName>
</protein>
<comment type="cofactor">
    <cofactor evidence="1 14">
        <name>Mg(2+)</name>
        <dbReference type="ChEBI" id="CHEBI:18420"/>
    </cofactor>
</comment>
<keyword evidence="8" id="KW-0132">Cell division</keyword>
<keyword evidence="4 14" id="KW-0540">Nuclease</keyword>
<evidence type="ECO:0000256" key="1">
    <source>
        <dbReference type="ARBA" id="ARBA00001946"/>
    </source>
</evidence>
<dbReference type="Gene3D" id="1.10.10.10">
    <property type="entry name" value="Winged helix-like DNA-binding domain superfamily/Winged helix DNA-binding domain"/>
    <property type="match status" value="1"/>
</dbReference>
<dbReference type="PANTHER" id="PTHR13451:SF0">
    <property type="entry name" value="CROSSOVER JUNCTION ENDONUCLEASE MUS81"/>
    <property type="match status" value="1"/>
</dbReference>
<dbReference type="GO" id="GO:0031573">
    <property type="term" value="P:mitotic intra-S DNA damage checkpoint signaling"/>
    <property type="evidence" value="ECO:0007669"/>
    <property type="project" value="TreeGrafter"/>
</dbReference>
<evidence type="ECO:0000256" key="2">
    <source>
        <dbReference type="ARBA" id="ARBA00004123"/>
    </source>
</evidence>
<evidence type="ECO:0000256" key="15">
    <source>
        <dbReference type="SAM" id="MobiDB-lite"/>
    </source>
</evidence>
<evidence type="ECO:0000256" key="3">
    <source>
        <dbReference type="ARBA" id="ARBA00010015"/>
    </source>
</evidence>
<dbReference type="GO" id="GO:0048257">
    <property type="term" value="F:3'-flap endonuclease activity"/>
    <property type="evidence" value="ECO:0007669"/>
    <property type="project" value="TreeGrafter"/>
</dbReference>
<keyword evidence="10 14" id="KW-0460">Magnesium</keyword>
<evidence type="ECO:0000256" key="13">
    <source>
        <dbReference type="ARBA" id="ARBA00023242"/>
    </source>
</evidence>
<dbReference type="InterPro" id="IPR033309">
    <property type="entry name" value="Mus81"/>
</dbReference>
<feature type="region of interest" description="Disordered" evidence="15">
    <location>
        <begin position="166"/>
        <end position="200"/>
    </location>
</feature>
<feature type="domain" description="ERCC4" evidence="16">
    <location>
        <begin position="304"/>
        <end position="465"/>
    </location>
</feature>
<dbReference type="Proteomes" id="UP000077202">
    <property type="component" value="Unassembled WGS sequence"/>
</dbReference>
<evidence type="ECO:0000256" key="11">
    <source>
        <dbReference type="ARBA" id="ARBA00023172"/>
    </source>
</evidence>
<keyword evidence="18" id="KW-1185">Reference proteome</keyword>
<organism evidence="17 18">
    <name type="scientific">Marchantia polymorpha subsp. ruderalis</name>
    <dbReference type="NCBI Taxonomy" id="1480154"/>
    <lineage>
        <taxon>Eukaryota</taxon>
        <taxon>Viridiplantae</taxon>
        <taxon>Streptophyta</taxon>
        <taxon>Embryophyta</taxon>
        <taxon>Marchantiophyta</taxon>
        <taxon>Marchantiopsida</taxon>
        <taxon>Marchantiidae</taxon>
        <taxon>Marchantiales</taxon>
        <taxon>Marchantiaceae</taxon>
        <taxon>Marchantia</taxon>
    </lineage>
</organism>
<keyword evidence="11 14" id="KW-0233">DNA recombination</keyword>
<keyword evidence="8" id="KW-0131">Cell cycle</keyword>
<comment type="similarity">
    <text evidence="3 14">Belongs to the XPF family.</text>
</comment>
<dbReference type="InterPro" id="IPR006166">
    <property type="entry name" value="ERCC4_domain"/>
</dbReference>
<evidence type="ECO:0000256" key="12">
    <source>
        <dbReference type="ARBA" id="ARBA00023204"/>
    </source>
</evidence>
<dbReference type="GO" id="GO:0003677">
    <property type="term" value="F:DNA binding"/>
    <property type="evidence" value="ECO:0007669"/>
    <property type="project" value="UniProtKB-UniRule"/>
</dbReference>
<dbReference type="Gene3D" id="1.10.150.670">
    <property type="entry name" value="Crossover junction endonuclease EME1, DNA-binding domain"/>
    <property type="match status" value="1"/>
</dbReference>
<keyword evidence="5 14" id="KW-0479">Metal-binding</keyword>
<dbReference type="GO" id="GO:0006308">
    <property type="term" value="P:DNA catabolic process"/>
    <property type="evidence" value="ECO:0007669"/>
    <property type="project" value="UniProtKB-UniRule"/>
</dbReference>
<dbReference type="GO" id="GO:0008821">
    <property type="term" value="F:crossover junction DNA endonuclease activity"/>
    <property type="evidence" value="ECO:0007669"/>
    <property type="project" value="UniProtKB-UniRule"/>
</dbReference>
<feature type="compositionally biased region" description="Basic and acidic residues" evidence="15">
    <location>
        <begin position="179"/>
        <end position="190"/>
    </location>
</feature>
<dbReference type="CDD" id="cd21036">
    <property type="entry name" value="WH_MUS81"/>
    <property type="match status" value="1"/>
</dbReference>
<accession>A0A176VCJ8</accession>
<dbReference type="GO" id="GO:0005634">
    <property type="term" value="C:nucleus"/>
    <property type="evidence" value="ECO:0007669"/>
    <property type="project" value="UniProtKB-SubCell"/>
</dbReference>
<dbReference type="GO" id="GO:0000712">
    <property type="term" value="P:resolution of meiotic recombination intermediates"/>
    <property type="evidence" value="ECO:0007669"/>
    <property type="project" value="TreeGrafter"/>
</dbReference>
<comment type="subunit">
    <text evidence="14">Interacts with EME1.</text>
</comment>
<dbReference type="Pfam" id="PF21136">
    <property type="entry name" value="WHD_MUS81"/>
    <property type="match status" value="1"/>
</dbReference>
<gene>
    <name evidence="17" type="ORF">AXG93_1923s1400</name>
</gene>
<evidence type="ECO:0000256" key="6">
    <source>
        <dbReference type="ARBA" id="ARBA00022759"/>
    </source>
</evidence>
<comment type="function">
    <text evidence="14">Interacts with EME1 to form a DNA structure-specific endonuclease with substrate preference for branched DNA structures with a 5'-end at the branch nick. Typical substrates include 3'-flap structures, D-loops, replication forks and nicked Holliday junctions. May be required in mitosis for the processing of stalled or collapsed replication fork intermediates. May be required in meiosis for the repair of meiosis-specific double strand breaks subsequent to single-end invasion (SEI).</text>
</comment>
<proteinExistence type="inferred from homology"/>
<dbReference type="EMBL" id="LVLJ01004028">
    <property type="protein sequence ID" value="OAE18584.1"/>
    <property type="molecule type" value="Genomic_DNA"/>
</dbReference>
<evidence type="ECO:0000256" key="9">
    <source>
        <dbReference type="ARBA" id="ARBA00022801"/>
    </source>
</evidence>
<dbReference type="InterPro" id="IPR036388">
    <property type="entry name" value="WH-like_DNA-bd_sf"/>
</dbReference>
<reference evidence="17" key="1">
    <citation type="submission" date="2016-03" db="EMBL/GenBank/DDBJ databases">
        <title>Mechanisms controlling the formation of the plant cell surface in tip-growing cells are functionally conserved among land plants.</title>
        <authorList>
            <person name="Honkanen S."/>
            <person name="Jones V.A."/>
            <person name="Morieri G."/>
            <person name="Champion C."/>
            <person name="Hetherington A.J."/>
            <person name="Kelly S."/>
            <person name="Saint-Marcoux D."/>
            <person name="Proust H."/>
            <person name="Prescott H."/>
            <person name="Dolan L."/>
        </authorList>
    </citation>
    <scope>NUCLEOTIDE SEQUENCE [LARGE SCALE GENOMIC DNA]</scope>
    <source>
        <tissue evidence="17">Whole gametophyte</tissue>
    </source>
</reference>
<evidence type="ECO:0000256" key="10">
    <source>
        <dbReference type="ARBA" id="ARBA00022842"/>
    </source>
</evidence>
<dbReference type="Pfam" id="PF21292">
    <property type="entry name" value="EME1-MUS81_C"/>
    <property type="match status" value="1"/>
</dbReference>
<dbReference type="SMART" id="SM00891">
    <property type="entry name" value="ERCC4"/>
    <property type="match status" value="1"/>
</dbReference>
<evidence type="ECO:0000313" key="17">
    <source>
        <dbReference type="EMBL" id="OAE18584.1"/>
    </source>
</evidence>
<dbReference type="InterPro" id="IPR047417">
    <property type="entry name" value="WHD_MUS81"/>
</dbReference>
<evidence type="ECO:0000256" key="8">
    <source>
        <dbReference type="ARBA" id="ARBA00022776"/>
    </source>
</evidence>
<comment type="subcellular location">
    <subcellularLocation>
        <location evidence="2 14">Nucleus</location>
    </subcellularLocation>
</comment>
<keyword evidence="8" id="KW-0498">Mitosis</keyword>
<keyword evidence="12 14" id="KW-0234">DNA repair</keyword>
<dbReference type="GO" id="GO:0000727">
    <property type="term" value="P:double-strand break repair via break-induced replication"/>
    <property type="evidence" value="ECO:0007669"/>
    <property type="project" value="UniProtKB-UniRule"/>
</dbReference>
<dbReference type="AlphaFoldDB" id="A0A176VCJ8"/>
<dbReference type="GO" id="GO:0046872">
    <property type="term" value="F:metal ion binding"/>
    <property type="evidence" value="ECO:0007669"/>
    <property type="project" value="UniProtKB-UniRule"/>
</dbReference>
<comment type="caution">
    <text evidence="17">The sequence shown here is derived from an EMBL/GenBank/DDBJ whole genome shotgun (WGS) entry which is preliminary data.</text>
</comment>
<keyword evidence="13 14" id="KW-0539">Nucleus</keyword>
<dbReference type="PANTHER" id="PTHR13451">
    <property type="entry name" value="CLASS II CROSSOVER JUNCTION ENDONUCLEASE MUS81"/>
    <property type="match status" value="1"/>
</dbReference>
<dbReference type="EC" id="3.1.22.-" evidence="14"/>
<evidence type="ECO:0000256" key="5">
    <source>
        <dbReference type="ARBA" id="ARBA00022723"/>
    </source>
</evidence>
<dbReference type="FunFam" id="1.10.10.10:FF:000307">
    <property type="entry name" value="Crossover junction endonuclease MUS81"/>
    <property type="match status" value="1"/>
</dbReference>
<evidence type="ECO:0000256" key="7">
    <source>
        <dbReference type="ARBA" id="ARBA00022763"/>
    </source>
</evidence>
<evidence type="ECO:0000313" key="18">
    <source>
        <dbReference type="Proteomes" id="UP000077202"/>
    </source>
</evidence>
<evidence type="ECO:0000256" key="4">
    <source>
        <dbReference type="ARBA" id="ARBA00022722"/>
    </source>
</evidence>
<sequence>MVLQSRTVVCYENRLLADWFFRKYQELDIAEIRQPNAEETLKRAFVGVCSKERAKKRYLPGKNTAAYALLITLLRAHRAGQEFMKKQELIDASEKSGLSRKPIIPPKNSIWNGSRSGRDFYCGWSTMNNLVSKGLVIKASNPAKYMLTEEGKITAQECIDKSGLVREDAQEPCSESEEDIRGESNPRECQDGSLSEGENRPEFTAGIQDTIRPYQNQSQGHRFKASYQSVCSQDSSAYPISSRTLRQDETAALASSWPSGIANLTATGSQDRGLSSVSSTDSQNDLAIPPLNIGEKFSDVYDVVCILDRREQFRRGSAGSHLQKFAERLETQFEIKVETRQVPVGDAIWIARHKQTSEEMFSTEIADGFHVLRTTDTNDTMKQYGHLTLAIKSRYQAEVGKRENQTGASCRTYPNFVEHCKDLDRDRVTDIFCLQLMQINHVTEDIALSIQDQYPTIYSLVQAYTKLEGNVGAQEKLLQGIPIRGSSRTITPVLSKNVYKLIWAS</sequence>
<name>A0A176VCJ8_MARPO</name>
<keyword evidence="6 14" id="KW-0255">Endonuclease</keyword>